<keyword evidence="4 5" id="KW-0732">Signal</keyword>
<organism evidence="6 7">
    <name type="scientific">Paenibacillus mucilaginosus (strain KNP414)</name>
    <dbReference type="NCBI Taxonomy" id="1036673"/>
    <lineage>
        <taxon>Bacteria</taxon>
        <taxon>Bacillati</taxon>
        <taxon>Bacillota</taxon>
        <taxon>Bacilli</taxon>
        <taxon>Bacillales</taxon>
        <taxon>Paenibacillaceae</taxon>
        <taxon>Paenibacillus</taxon>
    </lineage>
</organism>
<dbReference type="Pfam" id="PF01547">
    <property type="entry name" value="SBP_bac_1"/>
    <property type="match status" value="1"/>
</dbReference>
<dbReference type="KEGG" id="pms:KNP414_04004"/>
<evidence type="ECO:0000256" key="5">
    <source>
        <dbReference type="SAM" id="SignalP"/>
    </source>
</evidence>
<dbReference type="AlphaFoldDB" id="F8FBH1"/>
<feature type="signal peptide" evidence="5">
    <location>
        <begin position="1"/>
        <end position="22"/>
    </location>
</feature>
<dbReference type="InterPro" id="IPR050490">
    <property type="entry name" value="Bact_solute-bd_prot1"/>
</dbReference>
<evidence type="ECO:0000256" key="1">
    <source>
        <dbReference type="ARBA" id="ARBA00004196"/>
    </source>
</evidence>
<evidence type="ECO:0000256" key="2">
    <source>
        <dbReference type="ARBA" id="ARBA00008520"/>
    </source>
</evidence>
<dbReference type="EMBL" id="CP002869">
    <property type="protein sequence ID" value="AEI42538.1"/>
    <property type="molecule type" value="Genomic_DNA"/>
</dbReference>
<feature type="chain" id="PRO_5003370155" evidence="5">
    <location>
        <begin position="23"/>
        <end position="489"/>
    </location>
</feature>
<dbReference type="PATRIC" id="fig|1036673.3.peg.3680"/>
<evidence type="ECO:0000256" key="3">
    <source>
        <dbReference type="ARBA" id="ARBA00022448"/>
    </source>
</evidence>
<dbReference type="PANTHER" id="PTHR43649:SF31">
    <property type="entry name" value="SN-GLYCEROL-3-PHOSPHATE-BINDING PERIPLASMIC PROTEIN UGPB"/>
    <property type="match status" value="1"/>
</dbReference>
<dbReference type="RefSeq" id="WP_013917694.1">
    <property type="nucleotide sequence ID" value="NC_015690.1"/>
</dbReference>
<dbReference type="GO" id="GO:0030313">
    <property type="term" value="C:cell envelope"/>
    <property type="evidence" value="ECO:0007669"/>
    <property type="project" value="UniProtKB-SubCell"/>
</dbReference>
<sequence>MNSMIKRGALLSLSVLMTMPLAACMNQGGKDNETPRTLRIGTMSYSPNDEWFRQRFTELYEFANKNITIEMVPLMDESMMYGPPKEGEKQKSPMEMMKEKMTGPNPPDVVMVNFEQMPELIENNLLKQLDPMITKDKFDTSDYVPAVIEGIKKAGDGKIFALAPLFSSSALVYNKKLFDEAGVNHPTDKMTWDQVFDLARRVAKGEGKDRKYGFTFSTYNGGDNNYYSSQIYSAPLQLKMFDDAGEKMTVDSDQWEKVWKTLQGLQTEKLTPEPVDQEKMRQAMMSGNPEEYMPYQGDDFLSSKVAMAVINYHQIEQIANAMKHSQNMKNFTPFDWDVVTLPVHPEEPNVGGNIYMEGLMGVNSNAQNPDDAWDFIKFVNGEDWARLKSGGQGSLVARQKYIKPKDGAEFNIKAFTTLLPVSNPDNSKLYTEKPYIGQVAQIGQMKFQEVVSGKLQVREALKQWQTEGDAMLQKLKENPNAPIDMGTGK</sequence>
<dbReference type="SUPFAM" id="SSF53850">
    <property type="entry name" value="Periplasmic binding protein-like II"/>
    <property type="match status" value="1"/>
</dbReference>
<dbReference type="InterPro" id="IPR006059">
    <property type="entry name" value="SBP"/>
</dbReference>
<dbReference type="PANTHER" id="PTHR43649">
    <property type="entry name" value="ARABINOSE-BINDING PROTEIN-RELATED"/>
    <property type="match status" value="1"/>
</dbReference>
<dbReference type="HOGENOM" id="CLU_043267_0_0_9"/>
<dbReference type="Gene3D" id="3.40.190.10">
    <property type="entry name" value="Periplasmic binding protein-like II"/>
    <property type="match status" value="1"/>
</dbReference>
<protein>
    <submittedName>
        <fullName evidence="6">Extracellular solute-binding protein family 1</fullName>
    </submittedName>
</protein>
<proteinExistence type="inferred from homology"/>
<reference evidence="6 7" key="2">
    <citation type="journal article" date="2013" name="Genome Announc.">
        <title>Genome Sequence of Growth-Improving Paenibacillus mucilaginosus Strain KNP414.</title>
        <authorList>
            <person name="Lu J.J."/>
            <person name="Wang J.F."/>
            <person name="Hu X.F."/>
        </authorList>
    </citation>
    <scope>NUCLEOTIDE SEQUENCE [LARGE SCALE GENOMIC DNA]</scope>
    <source>
        <strain evidence="6 7">KNP414</strain>
    </source>
</reference>
<accession>F8FBH1</accession>
<name>F8FBH1_PAEMK</name>
<reference evidence="7" key="1">
    <citation type="submission" date="2011-06" db="EMBL/GenBank/DDBJ databases">
        <title>Complete genome sequence of Paenibacillus mucilaginosus KNP414.</title>
        <authorList>
            <person name="Wang J."/>
            <person name="Hu S."/>
            <person name="Hu X."/>
            <person name="Zhang B."/>
            <person name="Dong D."/>
            <person name="Zhang S."/>
            <person name="Zhao K."/>
            <person name="Wu D."/>
        </authorList>
    </citation>
    <scope>NUCLEOTIDE SEQUENCE [LARGE SCALE GENOMIC DNA]</scope>
    <source>
        <strain evidence="7">KNP414</strain>
    </source>
</reference>
<comment type="subcellular location">
    <subcellularLocation>
        <location evidence="1">Cell envelope</location>
    </subcellularLocation>
</comment>
<gene>
    <name evidence="6" type="ordered locus">KNP414_04004</name>
</gene>
<keyword evidence="3" id="KW-0813">Transport</keyword>
<dbReference type="Proteomes" id="UP000006620">
    <property type="component" value="Chromosome"/>
</dbReference>
<evidence type="ECO:0000313" key="7">
    <source>
        <dbReference type="Proteomes" id="UP000006620"/>
    </source>
</evidence>
<evidence type="ECO:0000313" key="6">
    <source>
        <dbReference type="EMBL" id="AEI42538.1"/>
    </source>
</evidence>
<evidence type="ECO:0000256" key="4">
    <source>
        <dbReference type="ARBA" id="ARBA00022729"/>
    </source>
</evidence>
<comment type="similarity">
    <text evidence="2">Belongs to the bacterial solute-binding protein 1 family.</text>
</comment>